<dbReference type="Pfam" id="PF00092">
    <property type="entry name" value="VWA"/>
    <property type="match status" value="3"/>
</dbReference>
<evidence type="ECO:0000313" key="5">
    <source>
        <dbReference type="RefSeq" id="XP_035829023.1"/>
    </source>
</evidence>
<evidence type="ECO:0000313" key="4">
    <source>
        <dbReference type="Proteomes" id="UP000694888"/>
    </source>
</evidence>
<feature type="region of interest" description="Disordered" evidence="1">
    <location>
        <begin position="22"/>
        <end position="69"/>
    </location>
</feature>
<reference evidence="5" key="1">
    <citation type="submission" date="2025-08" db="UniProtKB">
        <authorList>
            <consortium name="RefSeq"/>
        </authorList>
    </citation>
    <scope>IDENTIFICATION</scope>
</reference>
<dbReference type="InterPro" id="IPR050525">
    <property type="entry name" value="ECM_Assembly_Org"/>
</dbReference>
<dbReference type="CDD" id="cd01472">
    <property type="entry name" value="vWA_collagen"/>
    <property type="match status" value="1"/>
</dbReference>
<dbReference type="PANTHER" id="PTHR24020:SF20">
    <property type="entry name" value="PH DOMAIN-CONTAINING PROTEIN"/>
    <property type="match status" value="1"/>
</dbReference>
<dbReference type="InterPro" id="IPR009030">
    <property type="entry name" value="Growth_fac_rcpt_cys_sf"/>
</dbReference>
<feature type="region of interest" description="Disordered" evidence="1">
    <location>
        <begin position="90"/>
        <end position="263"/>
    </location>
</feature>
<feature type="compositionally biased region" description="Gly residues" evidence="1">
    <location>
        <begin position="23"/>
        <end position="69"/>
    </location>
</feature>
<feature type="chain" id="PRO_5046803739" evidence="2">
    <location>
        <begin position="24"/>
        <end position="1110"/>
    </location>
</feature>
<sequence length="1110" mass="117937">MRLKLSLVCVGVLLLVALTGVSGRCGGGGRGRPGGGRPGGRPCGGGGGRPGGRPCGGGGRPSGGRPCGGGGRPPGGRPCGGGGRPPGGRPCGGGGRPPGGRPCGGGGRPGGRPPGGRPCGGGGRPGGRPPGGRPCGGGGRPPCGRPHPGGRPCGGGGGRPPPGGRPCGGGIPPRPRPQPATVRPTPSVCGTNRPRPPPPRPRPTMVVCPGRPMPPPTISVCVPPPPRPPRPPSPGGRPISRPTCSGGLSGGQTTGGGGTGPGGYTVTQCGNGHGSGNLGIITVDVAVKPNNTVKPGECKAKVDMVFILDTSGSINPADYEKEKEFAAQISEGFTMGNNAAKFAAVLFSTDRRKEFCFDKYNNNKAVAQALRNCPHLGGTTYTNKALAFTRNMIFTDRCAHRQGLPKIAVVITDGRSTEPKRTVAQANLLKQSGAIVISVGVGPQVSIPELKVIASRDKLVFKASNFNALKKLKKHISRLACSEAEEQNNVAESGVCRAPVDLLFLVDSSGSLGVKNFNRQKNFVKRVISKFTISKEETQVSVVTFSNKIKRAFCFNAYYNIEAMKAAIDKIPYTKGGTQTGKALKYAKDQSFKKKCGFRPDSAKVVIVLTDGKSTNPEQTKTHAKNLKKTGVKIISIGVGQGVTMEELKVIASNNNLVFKPRDFNELDQKLDKITSTTCITAQSKPGHEELCTGVCSSNLKCMMEEEVMKCLCEDGFMWAQDVDGCVPLPGYMEVCTKACTANLKCKTFGEVKKCMCQPGFSYDTEIHACVKIKQNHGKIDILFAIDITAGFSKGDYNMLLNFLVHIGRGFYWGKHNAQFGMVLFSTTVVKVYTFTVWKNPGQLLAELKPLTFKPTGGQVDFSVVFQHAWQTAFTVQNGARPDAAKLVILITTGQTTNEEGAVSQVQTMQSLGIHLTIVGIGGGVSKPQLTSLVISVEWLYLIPGYSELVTCYGWIITICVYICKLPAYNQLCADHCASNYQCLESAGEFRCICKKGNVYDTNKYACVPLPGFREKCTAVCSANLQCVKAQGGKKCLCPLGFVYNKKTKHCTLGAPPAFKNSSKTDDGKDIQKDFGTTSIVWWLDYRTRYRETEVREFKPHFSPRLCPQE</sequence>
<feature type="compositionally biased region" description="Gly residues" evidence="1">
    <location>
        <begin position="247"/>
        <end position="263"/>
    </location>
</feature>
<evidence type="ECO:0000256" key="2">
    <source>
        <dbReference type="SAM" id="SignalP"/>
    </source>
</evidence>
<dbReference type="SMART" id="SM00327">
    <property type="entry name" value="VWA"/>
    <property type="match status" value="3"/>
</dbReference>
<feature type="domain" description="VWFA" evidence="3">
    <location>
        <begin position="501"/>
        <end position="674"/>
    </location>
</feature>
<feature type="domain" description="VWFA" evidence="3">
    <location>
        <begin position="303"/>
        <end position="476"/>
    </location>
</feature>
<feature type="compositionally biased region" description="Pro residues" evidence="1">
    <location>
        <begin position="211"/>
        <end position="235"/>
    </location>
</feature>
<dbReference type="PANTHER" id="PTHR24020">
    <property type="entry name" value="COLLAGEN ALPHA"/>
    <property type="match status" value="1"/>
</dbReference>
<dbReference type="PROSITE" id="PS01186">
    <property type="entry name" value="EGF_2"/>
    <property type="match status" value="1"/>
</dbReference>
<feature type="compositionally biased region" description="Gly residues" evidence="1">
    <location>
        <begin position="117"/>
        <end position="126"/>
    </location>
</feature>
<dbReference type="PRINTS" id="PR00453">
    <property type="entry name" value="VWFADOMAIN"/>
</dbReference>
<feature type="compositionally biased region" description="Gly residues" evidence="1">
    <location>
        <begin position="90"/>
        <end position="110"/>
    </location>
</feature>
<protein>
    <submittedName>
        <fullName evidence="5">Collagen alpha-2(VI) chain-like</fullName>
    </submittedName>
</protein>
<organism evidence="4 5">
    <name type="scientific">Aplysia californica</name>
    <name type="common">California sea hare</name>
    <dbReference type="NCBI Taxonomy" id="6500"/>
    <lineage>
        <taxon>Eukaryota</taxon>
        <taxon>Metazoa</taxon>
        <taxon>Spiralia</taxon>
        <taxon>Lophotrochozoa</taxon>
        <taxon>Mollusca</taxon>
        <taxon>Gastropoda</taxon>
        <taxon>Heterobranchia</taxon>
        <taxon>Euthyneura</taxon>
        <taxon>Tectipleura</taxon>
        <taxon>Aplysiida</taxon>
        <taxon>Aplysioidea</taxon>
        <taxon>Aplysiidae</taxon>
        <taxon>Aplysia</taxon>
    </lineage>
</organism>
<dbReference type="CDD" id="cd01450">
    <property type="entry name" value="vWFA_subfamily_ECM"/>
    <property type="match status" value="1"/>
</dbReference>
<dbReference type="SMART" id="SM00181">
    <property type="entry name" value="EGF"/>
    <property type="match status" value="4"/>
</dbReference>
<feature type="signal peptide" evidence="2">
    <location>
        <begin position="1"/>
        <end position="23"/>
    </location>
</feature>
<keyword evidence="2" id="KW-0732">Signal</keyword>
<dbReference type="InterPro" id="IPR036465">
    <property type="entry name" value="vWFA_dom_sf"/>
</dbReference>
<dbReference type="GeneID" id="101858815"/>
<name>A0ABM1W2Y0_APLCA</name>
<gene>
    <name evidence="5" type="primary">LOC101858815</name>
</gene>
<dbReference type="InterPro" id="IPR002035">
    <property type="entry name" value="VWF_A"/>
</dbReference>
<dbReference type="Gene3D" id="3.40.50.410">
    <property type="entry name" value="von Willebrand factor, type A domain"/>
    <property type="match status" value="3"/>
</dbReference>
<dbReference type="PROSITE" id="PS50234">
    <property type="entry name" value="VWFA"/>
    <property type="match status" value="3"/>
</dbReference>
<dbReference type="RefSeq" id="XP_035829023.1">
    <property type="nucleotide sequence ID" value="XM_035973130.1"/>
</dbReference>
<keyword evidence="4" id="KW-1185">Reference proteome</keyword>
<dbReference type="SUPFAM" id="SSF57184">
    <property type="entry name" value="Growth factor receptor domain"/>
    <property type="match status" value="1"/>
</dbReference>
<accession>A0ABM1W2Y0</accession>
<dbReference type="Proteomes" id="UP000694888">
    <property type="component" value="Unplaced"/>
</dbReference>
<dbReference type="InterPro" id="IPR000742">
    <property type="entry name" value="EGF"/>
</dbReference>
<feature type="domain" description="VWFA" evidence="3">
    <location>
        <begin position="781"/>
        <end position="933"/>
    </location>
</feature>
<evidence type="ECO:0000259" key="3">
    <source>
        <dbReference type="PROSITE" id="PS50234"/>
    </source>
</evidence>
<evidence type="ECO:0000256" key="1">
    <source>
        <dbReference type="SAM" id="MobiDB-lite"/>
    </source>
</evidence>
<proteinExistence type="predicted"/>
<dbReference type="SUPFAM" id="SSF53300">
    <property type="entry name" value="vWA-like"/>
    <property type="match status" value="3"/>
</dbReference>
<dbReference type="CDD" id="cd00198">
    <property type="entry name" value="vWFA"/>
    <property type="match status" value="1"/>
</dbReference>